<dbReference type="PANTHER" id="PTHR43711:SF26">
    <property type="entry name" value="SENSOR HISTIDINE KINASE RCSC"/>
    <property type="match status" value="1"/>
</dbReference>
<feature type="transmembrane region" description="Helical" evidence="7">
    <location>
        <begin position="34"/>
        <end position="55"/>
    </location>
</feature>
<dbReference type="CDD" id="cd00082">
    <property type="entry name" value="HisKA"/>
    <property type="match status" value="1"/>
</dbReference>
<dbReference type="Gene3D" id="3.30.565.10">
    <property type="entry name" value="Histidine kinase-like ATPase, C-terminal domain"/>
    <property type="match status" value="1"/>
</dbReference>
<evidence type="ECO:0000256" key="7">
    <source>
        <dbReference type="SAM" id="Phobius"/>
    </source>
</evidence>
<evidence type="ECO:0000256" key="2">
    <source>
        <dbReference type="ARBA" id="ARBA00012438"/>
    </source>
</evidence>
<dbReference type="InterPro" id="IPR029016">
    <property type="entry name" value="GAF-like_dom_sf"/>
</dbReference>
<evidence type="ECO:0000256" key="3">
    <source>
        <dbReference type="ARBA" id="ARBA00022553"/>
    </source>
</evidence>
<dbReference type="InterPro" id="IPR050736">
    <property type="entry name" value="Sensor_HK_Regulatory"/>
</dbReference>
<evidence type="ECO:0000256" key="6">
    <source>
        <dbReference type="ARBA" id="ARBA00023012"/>
    </source>
</evidence>
<dbReference type="EMBL" id="RFKV01000028">
    <property type="protein sequence ID" value="RMD77490.1"/>
    <property type="molecule type" value="Genomic_DNA"/>
</dbReference>
<dbReference type="SUPFAM" id="SSF55781">
    <property type="entry name" value="GAF domain-like"/>
    <property type="match status" value="1"/>
</dbReference>
<dbReference type="InterPro" id="IPR003594">
    <property type="entry name" value="HATPase_dom"/>
</dbReference>
<dbReference type="SMART" id="SM00388">
    <property type="entry name" value="HisKA"/>
    <property type="match status" value="1"/>
</dbReference>
<dbReference type="GO" id="GO:0000155">
    <property type="term" value="F:phosphorelay sensor kinase activity"/>
    <property type="evidence" value="ECO:0007669"/>
    <property type="project" value="InterPro"/>
</dbReference>
<keyword evidence="7" id="KW-0812">Transmembrane</keyword>
<dbReference type="FunFam" id="3.30.565.10:FF:000006">
    <property type="entry name" value="Sensor histidine kinase WalK"/>
    <property type="match status" value="1"/>
</dbReference>
<dbReference type="PROSITE" id="PS50109">
    <property type="entry name" value="HIS_KIN"/>
    <property type="match status" value="1"/>
</dbReference>
<feature type="transmembrane region" description="Helical" evidence="7">
    <location>
        <begin position="6"/>
        <end position="22"/>
    </location>
</feature>
<dbReference type="Proteomes" id="UP000269410">
    <property type="component" value="Unassembled WGS sequence"/>
</dbReference>
<dbReference type="Gene3D" id="3.30.450.40">
    <property type="match status" value="1"/>
</dbReference>
<dbReference type="InterPro" id="IPR036890">
    <property type="entry name" value="HATPase_C_sf"/>
</dbReference>
<keyword evidence="5" id="KW-0418">Kinase</keyword>
<evidence type="ECO:0000313" key="10">
    <source>
        <dbReference type="Proteomes" id="UP000269410"/>
    </source>
</evidence>
<evidence type="ECO:0000256" key="1">
    <source>
        <dbReference type="ARBA" id="ARBA00000085"/>
    </source>
</evidence>
<keyword evidence="6" id="KW-0902">Two-component regulatory system</keyword>
<keyword evidence="3" id="KW-0597">Phosphoprotein</keyword>
<proteinExistence type="predicted"/>
<protein>
    <recommendedName>
        <fullName evidence="2">histidine kinase</fullName>
        <ecNumber evidence="2">2.7.13.3</ecNumber>
    </recommendedName>
</protein>
<accession>A0A3M0YZ94</accession>
<keyword evidence="7" id="KW-0472">Membrane</keyword>
<keyword evidence="7" id="KW-1133">Transmembrane helix</keyword>
<gene>
    <name evidence="9" type="ORF">D6810_00785</name>
</gene>
<dbReference type="PRINTS" id="PR00344">
    <property type="entry name" value="BCTRLSENSOR"/>
</dbReference>
<organism evidence="9 10">
    <name type="scientific">Candidatus Dojkabacteria bacterium</name>
    <dbReference type="NCBI Taxonomy" id="2099670"/>
    <lineage>
        <taxon>Bacteria</taxon>
        <taxon>Candidatus Dojkabacteria</taxon>
    </lineage>
</organism>
<dbReference type="InterPro" id="IPR003661">
    <property type="entry name" value="HisK_dim/P_dom"/>
</dbReference>
<feature type="transmembrane region" description="Helical" evidence="7">
    <location>
        <begin position="67"/>
        <end position="87"/>
    </location>
</feature>
<feature type="transmembrane region" description="Helical" evidence="7">
    <location>
        <begin position="99"/>
        <end position="123"/>
    </location>
</feature>
<dbReference type="Pfam" id="PF02518">
    <property type="entry name" value="HATPase_c"/>
    <property type="match status" value="1"/>
</dbReference>
<evidence type="ECO:0000256" key="5">
    <source>
        <dbReference type="ARBA" id="ARBA00022777"/>
    </source>
</evidence>
<dbReference type="SUPFAM" id="SSF47384">
    <property type="entry name" value="Homodimeric domain of signal transducing histidine kinase"/>
    <property type="match status" value="1"/>
</dbReference>
<dbReference type="AlphaFoldDB" id="A0A3M0YZ94"/>
<dbReference type="Pfam" id="PF00512">
    <property type="entry name" value="HisKA"/>
    <property type="match status" value="1"/>
</dbReference>
<dbReference type="SUPFAM" id="SSF55874">
    <property type="entry name" value="ATPase domain of HSP90 chaperone/DNA topoisomerase II/histidine kinase"/>
    <property type="match status" value="1"/>
</dbReference>
<dbReference type="PANTHER" id="PTHR43711">
    <property type="entry name" value="TWO-COMPONENT HISTIDINE KINASE"/>
    <property type="match status" value="1"/>
</dbReference>
<name>A0A3M0YZ94_9BACT</name>
<evidence type="ECO:0000259" key="8">
    <source>
        <dbReference type="PROSITE" id="PS50109"/>
    </source>
</evidence>
<dbReference type="SMART" id="SM00387">
    <property type="entry name" value="HATPase_c"/>
    <property type="match status" value="1"/>
</dbReference>
<sequence>MYYNIHIPLFFLASFFILFLKLGQTNNFREKKQITTLLLGSIITSTVGMTTNLILPTMRVFDLNWVGQITTVVWVLFIFYAIFRYGLFEIRFILARLMYFTLGSLIVIVIYYGVVIFQTAIYGSPLNPSTLLLGIPISLGFIYIYDLYKKSVSEKVSSLILNPGWDPKDVLIKFNEDVSVLLNYEEIILLLKLTIRQTLNPLDFVIYIELDNGQKYFEPKEYSHKLPKSFEGLFVWWKEIEYKPIQVEEVELEFPEDFLDKKNEVLQVIEEMKANNMQIIIPIFNSERMLGIVMLSRKDSGLIYTSWQKKFLQSLCSTTALGLQRANLYQEVKDFNKSLQEKIKAATYEIEEKNKKLAESLRIERDMLDILGHELRTPITTVRNLLGMIKIMWDKRVLDDTKMETYIEMANESIRREISLLETILASAKIDNEKLELSKEKVDVFDVVNDSFIAYQQMADSKGIKLIKELPNERTYCLADRLRLQQVIDNLVSNAIKYTKYGTVTIRVYKDGENVTFSVIDTGEGISEEDMKHLGEKFFRAKNYVVTNAKIGDRQIIRPGGTGIGLYVVYQLVKYMNGKIDVKSKVGEGSTFSVTLPEYKDKSSQSIFPQCSEVSQIQAF</sequence>
<keyword evidence="4" id="KW-0808">Transferase</keyword>
<reference evidence="9 10" key="1">
    <citation type="submission" date="2018-10" db="EMBL/GenBank/DDBJ databases">
        <title>Thermophilic Lithotrophy and Phototrophy in an Intertidal, Iron-rich, Geothermal Spring.</title>
        <authorList>
            <person name="Ward L.M."/>
            <person name="Idei A."/>
            <person name="Nakagawa M."/>
            <person name="Ueno Y."/>
            <person name="Fischer W."/>
            <person name="Mcglynn S.E."/>
        </authorList>
    </citation>
    <scope>NUCLEOTIDE SEQUENCE [LARGE SCALE GENOMIC DNA]</scope>
    <source>
        <strain evidence="9">J137</strain>
    </source>
</reference>
<dbReference type="InterPro" id="IPR004358">
    <property type="entry name" value="Sig_transdc_His_kin-like_C"/>
</dbReference>
<evidence type="ECO:0000256" key="4">
    <source>
        <dbReference type="ARBA" id="ARBA00022679"/>
    </source>
</evidence>
<dbReference type="InterPro" id="IPR005467">
    <property type="entry name" value="His_kinase_dom"/>
</dbReference>
<comment type="caution">
    <text evidence="9">The sequence shown here is derived from an EMBL/GenBank/DDBJ whole genome shotgun (WGS) entry which is preliminary data.</text>
</comment>
<evidence type="ECO:0000313" key="9">
    <source>
        <dbReference type="EMBL" id="RMD77490.1"/>
    </source>
</evidence>
<feature type="domain" description="Histidine kinase" evidence="8">
    <location>
        <begin position="370"/>
        <end position="600"/>
    </location>
</feature>
<dbReference type="InterPro" id="IPR036097">
    <property type="entry name" value="HisK_dim/P_sf"/>
</dbReference>
<dbReference type="EC" id="2.7.13.3" evidence="2"/>
<comment type="catalytic activity">
    <reaction evidence="1">
        <text>ATP + protein L-histidine = ADP + protein N-phospho-L-histidine.</text>
        <dbReference type="EC" id="2.7.13.3"/>
    </reaction>
</comment>
<dbReference type="Gene3D" id="1.10.287.130">
    <property type="match status" value="1"/>
</dbReference>